<name>A0A7W4JR23_9PROT</name>
<protein>
    <submittedName>
        <fullName evidence="3">Helix-turn-helix domain-containing protein</fullName>
    </submittedName>
</protein>
<organism evidence="3 4">
    <name type="scientific">Gluconacetobacter azotocaptans</name>
    <dbReference type="NCBI Taxonomy" id="142834"/>
    <lineage>
        <taxon>Bacteria</taxon>
        <taxon>Pseudomonadati</taxon>
        <taxon>Pseudomonadota</taxon>
        <taxon>Alphaproteobacteria</taxon>
        <taxon>Acetobacterales</taxon>
        <taxon>Acetobacteraceae</taxon>
        <taxon>Gluconacetobacter</taxon>
    </lineage>
</organism>
<evidence type="ECO:0000259" key="2">
    <source>
        <dbReference type="PROSITE" id="PS50943"/>
    </source>
</evidence>
<dbReference type="Gene3D" id="1.10.260.40">
    <property type="entry name" value="lambda repressor-like DNA-binding domains"/>
    <property type="match status" value="1"/>
</dbReference>
<dbReference type="SUPFAM" id="SSF47413">
    <property type="entry name" value="lambda repressor-like DNA-binding domains"/>
    <property type="match status" value="1"/>
</dbReference>
<dbReference type="Pfam" id="PF01381">
    <property type="entry name" value="HTH_3"/>
    <property type="match status" value="1"/>
</dbReference>
<comment type="caution">
    <text evidence="3">The sequence shown here is derived from an EMBL/GenBank/DDBJ whole genome shotgun (WGS) entry which is preliminary data.</text>
</comment>
<dbReference type="Pfam" id="PF07883">
    <property type="entry name" value="Cupin_2"/>
    <property type="match status" value="1"/>
</dbReference>
<dbReference type="Gene3D" id="2.60.120.10">
    <property type="entry name" value="Jelly Rolls"/>
    <property type="match status" value="1"/>
</dbReference>
<dbReference type="InterPro" id="IPR001387">
    <property type="entry name" value="Cro/C1-type_HTH"/>
</dbReference>
<dbReference type="Proteomes" id="UP000555756">
    <property type="component" value="Unassembled WGS sequence"/>
</dbReference>
<dbReference type="SUPFAM" id="SSF51182">
    <property type="entry name" value="RmlC-like cupins"/>
    <property type="match status" value="1"/>
</dbReference>
<reference evidence="3 4" key="1">
    <citation type="submission" date="2020-04" db="EMBL/GenBank/DDBJ databases">
        <title>Description of novel Gluconacetobacter.</title>
        <authorList>
            <person name="Sombolestani A."/>
        </authorList>
    </citation>
    <scope>NUCLEOTIDE SEQUENCE [LARGE SCALE GENOMIC DNA]</scope>
    <source>
        <strain evidence="3 4">LMG 21311</strain>
    </source>
</reference>
<dbReference type="InterPro" id="IPR050807">
    <property type="entry name" value="TransReg_Diox_bact_type"/>
</dbReference>
<keyword evidence="1" id="KW-0238">DNA-binding</keyword>
<dbReference type="AlphaFoldDB" id="A0A7W4JR23"/>
<gene>
    <name evidence="3" type="ORF">HLH34_05150</name>
</gene>
<evidence type="ECO:0000256" key="1">
    <source>
        <dbReference type="ARBA" id="ARBA00023125"/>
    </source>
</evidence>
<evidence type="ECO:0000313" key="3">
    <source>
        <dbReference type="EMBL" id="MBB2189351.1"/>
    </source>
</evidence>
<dbReference type="InterPro" id="IPR011051">
    <property type="entry name" value="RmlC_Cupin_sf"/>
</dbReference>
<proteinExistence type="predicted"/>
<feature type="domain" description="HTH cro/C1-type" evidence="2">
    <location>
        <begin position="14"/>
        <end position="68"/>
    </location>
</feature>
<evidence type="ECO:0000313" key="4">
    <source>
        <dbReference type="Proteomes" id="UP000555756"/>
    </source>
</evidence>
<dbReference type="PANTHER" id="PTHR46797:SF2">
    <property type="entry name" value="TRANSCRIPTIONAL REGULATOR"/>
    <property type="match status" value="1"/>
</dbReference>
<dbReference type="GO" id="GO:0003677">
    <property type="term" value="F:DNA binding"/>
    <property type="evidence" value="ECO:0007669"/>
    <property type="project" value="UniProtKB-KW"/>
</dbReference>
<dbReference type="SMART" id="SM00530">
    <property type="entry name" value="HTH_XRE"/>
    <property type="match status" value="1"/>
</dbReference>
<dbReference type="GO" id="GO:0005829">
    <property type="term" value="C:cytosol"/>
    <property type="evidence" value="ECO:0007669"/>
    <property type="project" value="TreeGrafter"/>
</dbReference>
<dbReference type="CDD" id="cd02209">
    <property type="entry name" value="cupin_XRE_C"/>
    <property type="match status" value="1"/>
</dbReference>
<keyword evidence="4" id="KW-1185">Reference proteome</keyword>
<dbReference type="PANTHER" id="PTHR46797">
    <property type="entry name" value="HTH-TYPE TRANSCRIPTIONAL REGULATOR"/>
    <property type="match status" value="1"/>
</dbReference>
<accession>A0A7W4JR23</accession>
<sequence>MCMENLDGALGRRLRERRKSRGLSLQQIADQVGISVGHLSQIERGMSSPSVRDLIRIAEILQTSAGEFLDLFEEPSRDRIVVRHAQRPPVALKNGITKLLLTPHEEAPLKMFMVTLAPGSTTGDELYAHEGIEAGLVLEGRIRLIVEHREMLVGQGDSFRFTSDRPHRFMNAHDGESQVLWVNCSMLPVHLV</sequence>
<dbReference type="CDD" id="cd00093">
    <property type="entry name" value="HTH_XRE"/>
    <property type="match status" value="1"/>
</dbReference>
<dbReference type="InterPro" id="IPR010982">
    <property type="entry name" value="Lambda_DNA-bd_dom_sf"/>
</dbReference>
<dbReference type="InterPro" id="IPR013096">
    <property type="entry name" value="Cupin_2"/>
</dbReference>
<dbReference type="InterPro" id="IPR014710">
    <property type="entry name" value="RmlC-like_jellyroll"/>
</dbReference>
<dbReference type="PROSITE" id="PS50943">
    <property type="entry name" value="HTH_CROC1"/>
    <property type="match status" value="1"/>
</dbReference>
<dbReference type="EMBL" id="JABEQF010000003">
    <property type="protein sequence ID" value="MBB2189351.1"/>
    <property type="molecule type" value="Genomic_DNA"/>
</dbReference>
<dbReference type="GO" id="GO:0003700">
    <property type="term" value="F:DNA-binding transcription factor activity"/>
    <property type="evidence" value="ECO:0007669"/>
    <property type="project" value="TreeGrafter"/>
</dbReference>